<proteinExistence type="predicted"/>
<reference evidence="1 2" key="1">
    <citation type="journal article" date="2022" name="bioRxiv">
        <title>Genomics of Preaxostyla Flagellates Illuminates Evolutionary Transitions and the Path Towards Mitochondrial Loss.</title>
        <authorList>
            <person name="Novak L.V.F."/>
            <person name="Treitli S.C."/>
            <person name="Pyrih J."/>
            <person name="Halakuc P."/>
            <person name="Pipaliya S.V."/>
            <person name="Vacek V."/>
            <person name="Brzon O."/>
            <person name="Soukal P."/>
            <person name="Eme L."/>
            <person name="Dacks J.B."/>
            <person name="Karnkowska A."/>
            <person name="Elias M."/>
            <person name="Hampl V."/>
        </authorList>
    </citation>
    <scope>NUCLEOTIDE SEQUENCE [LARGE SCALE GENOMIC DNA]</scope>
    <source>
        <strain evidence="1">NAU3</strain>
        <tissue evidence="1">Gut</tissue>
    </source>
</reference>
<accession>A0ABQ9X1V2</accession>
<sequence>MQSAKHIDSTYPEALNQATKSIHLQDNDPLPNKSIEVPFDDVSKISVKHNYHFDHTSHSQSQVNSPDALTKDVYVVSRFTITISPTIPQGAQEQKRRPSSKSEFHSLLSFDSMMKSTFFAPESLPCEDVQPAEQILVVYAAVKTGKMREYLSIIGDHFQDKLHIEEPGDGEARKFTRS</sequence>
<name>A0ABQ9X1V2_9EUKA</name>
<dbReference type="Proteomes" id="UP001281761">
    <property type="component" value="Unassembled WGS sequence"/>
</dbReference>
<keyword evidence="2" id="KW-1185">Reference proteome</keyword>
<evidence type="ECO:0000313" key="1">
    <source>
        <dbReference type="EMBL" id="KAK2945751.1"/>
    </source>
</evidence>
<comment type="caution">
    <text evidence="1">The sequence shown here is derived from an EMBL/GenBank/DDBJ whole genome shotgun (WGS) entry which is preliminary data.</text>
</comment>
<gene>
    <name evidence="1" type="ORF">BLNAU_19307</name>
</gene>
<protein>
    <submittedName>
        <fullName evidence="1">Uncharacterized protein</fullName>
    </submittedName>
</protein>
<organism evidence="1 2">
    <name type="scientific">Blattamonas nauphoetae</name>
    <dbReference type="NCBI Taxonomy" id="2049346"/>
    <lineage>
        <taxon>Eukaryota</taxon>
        <taxon>Metamonada</taxon>
        <taxon>Preaxostyla</taxon>
        <taxon>Oxymonadida</taxon>
        <taxon>Blattamonas</taxon>
    </lineage>
</organism>
<dbReference type="EMBL" id="JARBJD010000248">
    <property type="protein sequence ID" value="KAK2945751.1"/>
    <property type="molecule type" value="Genomic_DNA"/>
</dbReference>
<evidence type="ECO:0000313" key="2">
    <source>
        <dbReference type="Proteomes" id="UP001281761"/>
    </source>
</evidence>